<name>A0A4S8MB97_DENBC</name>
<dbReference type="EMBL" id="ML179117">
    <property type="protein sequence ID" value="THU99560.1"/>
    <property type="molecule type" value="Genomic_DNA"/>
</dbReference>
<dbReference type="InterPro" id="IPR003615">
    <property type="entry name" value="HNH_nuc"/>
</dbReference>
<organism evidence="3 4">
    <name type="scientific">Dendrothele bispora (strain CBS 962.96)</name>
    <dbReference type="NCBI Taxonomy" id="1314807"/>
    <lineage>
        <taxon>Eukaryota</taxon>
        <taxon>Fungi</taxon>
        <taxon>Dikarya</taxon>
        <taxon>Basidiomycota</taxon>
        <taxon>Agaricomycotina</taxon>
        <taxon>Agaricomycetes</taxon>
        <taxon>Agaricomycetidae</taxon>
        <taxon>Agaricales</taxon>
        <taxon>Agaricales incertae sedis</taxon>
        <taxon>Dendrothele</taxon>
    </lineage>
</organism>
<evidence type="ECO:0000313" key="4">
    <source>
        <dbReference type="Proteomes" id="UP000297245"/>
    </source>
</evidence>
<dbReference type="AlphaFoldDB" id="A0A4S8MB97"/>
<evidence type="ECO:0000313" key="3">
    <source>
        <dbReference type="EMBL" id="THU99560.1"/>
    </source>
</evidence>
<evidence type="ECO:0000259" key="2">
    <source>
        <dbReference type="Pfam" id="PF13391"/>
    </source>
</evidence>
<keyword evidence="4" id="KW-1185">Reference proteome</keyword>
<sequence>MSFPHPPPSTQYQPDLFIEVFFAVIHDPASSDSPENYTTWPAHPALRIPKRHLWSFDLPNQNWTPYITYVSYAILGTPGSLSTNGNNIVVPELDSLHSSHQNSQVYYHARERGFPIDFRIETNTSVTHTSSRDDDFSADVRERDKCCPFTELRLSSDATHIVKHSKGNEYMKSLLARAPDDMAVTEVDSPANGLLLDTRVHRGMGRGDFAFIRTPVLDVLKSSDLHENADDDRVMLTAHYIKVDIYDRDTELVVRPNHNVYLETSSDIPLPPCYLFDAVYASHCLHTWGNKVALQDLLNAWSDQHLQARKEQNEEDRTKKRLQKYEKRQKARAERRDNELVESVARFQPLIDNVLGPDYGPIETEENFWDMALLLLRRGPCPRQSPEHPDTTRSEIIDKVKEWQAGLSE</sequence>
<evidence type="ECO:0000256" key="1">
    <source>
        <dbReference type="SAM" id="MobiDB-lite"/>
    </source>
</evidence>
<proteinExistence type="predicted"/>
<dbReference type="OrthoDB" id="3269637at2759"/>
<reference evidence="3 4" key="1">
    <citation type="journal article" date="2019" name="Nat. Ecol. Evol.">
        <title>Megaphylogeny resolves global patterns of mushroom evolution.</title>
        <authorList>
            <person name="Varga T."/>
            <person name="Krizsan K."/>
            <person name="Foldi C."/>
            <person name="Dima B."/>
            <person name="Sanchez-Garcia M."/>
            <person name="Sanchez-Ramirez S."/>
            <person name="Szollosi G.J."/>
            <person name="Szarkandi J.G."/>
            <person name="Papp V."/>
            <person name="Albert L."/>
            <person name="Andreopoulos W."/>
            <person name="Angelini C."/>
            <person name="Antonin V."/>
            <person name="Barry K.W."/>
            <person name="Bougher N.L."/>
            <person name="Buchanan P."/>
            <person name="Buyck B."/>
            <person name="Bense V."/>
            <person name="Catcheside P."/>
            <person name="Chovatia M."/>
            <person name="Cooper J."/>
            <person name="Damon W."/>
            <person name="Desjardin D."/>
            <person name="Finy P."/>
            <person name="Geml J."/>
            <person name="Haridas S."/>
            <person name="Hughes K."/>
            <person name="Justo A."/>
            <person name="Karasinski D."/>
            <person name="Kautmanova I."/>
            <person name="Kiss B."/>
            <person name="Kocsube S."/>
            <person name="Kotiranta H."/>
            <person name="LaButti K.M."/>
            <person name="Lechner B.E."/>
            <person name="Liimatainen K."/>
            <person name="Lipzen A."/>
            <person name="Lukacs Z."/>
            <person name="Mihaltcheva S."/>
            <person name="Morgado L.N."/>
            <person name="Niskanen T."/>
            <person name="Noordeloos M.E."/>
            <person name="Ohm R.A."/>
            <person name="Ortiz-Santana B."/>
            <person name="Ovrebo C."/>
            <person name="Racz N."/>
            <person name="Riley R."/>
            <person name="Savchenko A."/>
            <person name="Shiryaev A."/>
            <person name="Soop K."/>
            <person name="Spirin V."/>
            <person name="Szebenyi C."/>
            <person name="Tomsovsky M."/>
            <person name="Tulloss R.E."/>
            <person name="Uehling J."/>
            <person name="Grigoriev I.V."/>
            <person name="Vagvolgyi C."/>
            <person name="Papp T."/>
            <person name="Martin F.M."/>
            <person name="Miettinen O."/>
            <person name="Hibbett D.S."/>
            <person name="Nagy L.G."/>
        </authorList>
    </citation>
    <scope>NUCLEOTIDE SEQUENCE [LARGE SCALE GENOMIC DNA]</scope>
    <source>
        <strain evidence="3 4">CBS 962.96</strain>
    </source>
</reference>
<protein>
    <recommendedName>
        <fullName evidence="2">HNH nuclease domain-containing protein</fullName>
    </recommendedName>
</protein>
<dbReference type="Pfam" id="PF13391">
    <property type="entry name" value="HNH_2"/>
    <property type="match status" value="1"/>
</dbReference>
<dbReference type="Proteomes" id="UP000297245">
    <property type="component" value="Unassembled WGS sequence"/>
</dbReference>
<gene>
    <name evidence="3" type="ORF">K435DRAFT_964381</name>
</gene>
<feature type="domain" description="HNH nuclease" evidence="2">
    <location>
        <begin position="147"/>
        <end position="211"/>
    </location>
</feature>
<feature type="region of interest" description="Disordered" evidence="1">
    <location>
        <begin position="308"/>
        <end position="335"/>
    </location>
</feature>
<accession>A0A4S8MB97</accession>